<dbReference type="eggNOG" id="ENOG502TD5B">
    <property type="taxonomic scope" value="Eukaryota"/>
</dbReference>
<evidence type="ECO:0000313" key="2">
    <source>
        <dbReference type="EMBL" id="EXF83614.1"/>
    </source>
</evidence>
<keyword evidence="3" id="KW-1185">Reference proteome</keyword>
<evidence type="ECO:0000256" key="1">
    <source>
        <dbReference type="SAM" id="MobiDB-lite"/>
    </source>
</evidence>
<gene>
    <name evidence="2" type="ORF">CFIO01_00756</name>
</gene>
<dbReference type="HOGENOM" id="CLU_135133_0_0_1"/>
<accession>A0A010RZC5</accession>
<sequence>MDGKSTSVARITPGPRQHRSRMHRSRIFRDRSRWNFNARRLVFGNLLKDQRIFHNGHTTTLRWLMNKRLRRLVVRPDGPLILHDRTKLAGIHCAQPLSYLYEHAMYHDCTLADWADLTHDGQVAAYVALRDFRSEHVDEIIEEARRRPESRTQYFQWPV</sequence>
<comment type="caution">
    <text evidence="2">The sequence shown here is derived from an EMBL/GenBank/DDBJ whole genome shotgun (WGS) entry which is preliminary data.</text>
</comment>
<evidence type="ECO:0000313" key="3">
    <source>
        <dbReference type="Proteomes" id="UP000020467"/>
    </source>
</evidence>
<reference evidence="2 3" key="1">
    <citation type="submission" date="2014-02" db="EMBL/GenBank/DDBJ databases">
        <title>The genome sequence of Colletotrichum fioriniae PJ7.</title>
        <authorList>
            <person name="Baroncelli R."/>
            <person name="Thon M.R."/>
        </authorList>
    </citation>
    <scope>NUCLEOTIDE SEQUENCE [LARGE SCALE GENOMIC DNA]</scope>
    <source>
        <strain evidence="2 3">PJ7</strain>
    </source>
</reference>
<dbReference type="OrthoDB" id="4455544at2759"/>
<name>A0A010RZC5_9PEZI</name>
<dbReference type="KEGG" id="cfj:CFIO01_00756"/>
<protein>
    <submittedName>
        <fullName evidence="2">Uncharacterized protein</fullName>
    </submittedName>
</protein>
<dbReference type="AlphaFoldDB" id="A0A010RZC5"/>
<organism evidence="2 3">
    <name type="scientific">Colletotrichum fioriniae PJ7</name>
    <dbReference type="NCBI Taxonomy" id="1445577"/>
    <lineage>
        <taxon>Eukaryota</taxon>
        <taxon>Fungi</taxon>
        <taxon>Dikarya</taxon>
        <taxon>Ascomycota</taxon>
        <taxon>Pezizomycotina</taxon>
        <taxon>Sordariomycetes</taxon>
        <taxon>Hypocreomycetidae</taxon>
        <taxon>Glomerellales</taxon>
        <taxon>Glomerellaceae</taxon>
        <taxon>Colletotrichum</taxon>
        <taxon>Colletotrichum acutatum species complex</taxon>
    </lineage>
</organism>
<proteinExistence type="predicted"/>
<dbReference type="EMBL" id="JARH01000224">
    <property type="protein sequence ID" value="EXF83614.1"/>
    <property type="molecule type" value="Genomic_DNA"/>
</dbReference>
<dbReference type="Proteomes" id="UP000020467">
    <property type="component" value="Unassembled WGS sequence"/>
</dbReference>
<feature type="region of interest" description="Disordered" evidence="1">
    <location>
        <begin position="1"/>
        <end position="23"/>
    </location>
</feature>